<dbReference type="EMBL" id="CM047741">
    <property type="protein sequence ID" value="KAJ0039045.1"/>
    <property type="molecule type" value="Genomic_DNA"/>
</dbReference>
<proteinExistence type="predicted"/>
<accession>A0ACC0YL48</accession>
<protein>
    <submittedName>
        <fullName evidence="1">Uncharacterized protein</fullName>
    </submittedName>
</protein>
<keyword evidence="2" id="KW-1185">Reference proteome</keyword>
<dbReference type="Proteomes" id="UP001163603">
    <property type="component" value="Chromosome 6"/>
</dbReference>
<organism evidence="1 2">
    <name type="scientific">Pistacia integerrima</name>
    <dbReference type="NCBI Taxonomy" id="434235"/>
    <lineage>
        <taxon>Eukaryota</taxon>
        <taxon>Viridiplantae</taxon>
        <taxon>Streptophyta</taxon>
        <taxon>Embryophyta</taxon>
        <taxon>Tracheophyta</taxon>
        <taxon>Spermatophyta</taxon>
        <taxon>Magnoliopsida</taxon>
        <taxon>eudicotyledons</taxon>
        <taxon>Gunneridae</taxon>
        <taxon>Pentapetalae</taxon>
        <taxon>rosids</taxon>
        <taxon>malvids</taxon>
        <taxon>Sapindales</taxon>
        <taxon>Anacardiaceae</taxon>
        <taxon>Pistacia</taxon>
    </lineage>
</organism>
<reference evidence="2" key="1">
    <citation type="journal article" date="2023" name="G3 (Bethesda)">
        <title>Genome assembly and association tests identify interacting loci associated with vigor, precocity, and sex in interspecific pistachio rootstocks.</title>
        <authorList>
            <person name="Palmer W."/>
            <person name="Jacygrad E."/>
            <person name="Sagayaradj S."/>
            <person name="Cavanaugh K."/>
            <person name="Han R."/>
            <person name="Bertier L."/>
            <person name="Beede B."/>
            <person name="Kafkas S."/>
            <person name="Golino D."/>
            <person name="Preece J."/>
            <person name="Michelmore R."/>
        </authorList>
    </citation>
    <scope>NUCLEOTIDE SEQUENCE [LARGE SCALE GENOMIC DNA]</scope>
</reference>
<gene>
    <name evidence="1" type="ORF">Pint_22159</name>
</gene>
<name>A0ACC0YL48_9ROSI</name>
<sequence length="18" mass="1967">MAKQCLFPISAQSISTQN</sequence>
<evidence type="ECO:0000313" key="1">
    <source>
        <dbReference type="EMBL" id="KAJ0039045.1"/>
    </source>
</evidence>
<comment type="caution">
    <text evidence="1">The sequence shown here is derived from an EMBL/GenBank/DDBJ whole genome shotgun (WGS) entry which is preliminary data.</text>
</comment>
<evidence type="ECO:0000313" key="2">
    <source>
        <dbReference type="Proteomes" id="UP001163603"/>
    </source>
</evidence>